<organism evidence="2 3">
    <name type="scientific">Cucurbitaria berberidis CBS 394.84</name>
    <dbReference type="NCBI Taxonomy" id="1168544"/>
    <lineage>
        <taxon>Eukaryota</taxon>
        <taxon>Fungi</taxon>
        <taxon>Dikarya</taxon>
        <taxon>Ascomycota</taxon>
        <taxon>Pezizomycotina</taxon>
        <taxon>Dothideomycetes</taxon>
        <taxon>Pleosporomycetidae</taxon>
        <taxon>Pleosporales</taxon>
        <taxon>Pleosporineae</taxon>
        <taxon>Cucurbitariaceae</taxon>
        <taxon>Cucurbitaria</taxon>
    </lineage>
</organism>
<dbReference type="Proteomes" id="UP000800039">
    <property type="component" value="Unassembled WGS sequence"/>
</dbReference>
<evidence type="ECO:0000256" key="1">
    <source>
        <dbReference type="SAM" id="Phobius"/>
    </source>
</evidence>
<protein>
    <submittedName>
        <fullName evidence="2">Uncharacterized protein</fullName>
    </submittedName>
</protein>
<accession>A0A9P4GAI6</accession>
<reference evidence="2" key="1">
    <citation type="submission" date="2020-01" db="EMBL/GenBank/DDBJ databases">
        <authorList>
            <consortium name="DOE Joint Genome Institute"/>
            <person name="Haridas S."/>
            <person name="Albert R."/>
            <person name="Binder M."/>
            <person name="Bloem J."/>
            <person name="Labutti K."/>
            <person name="Salamov A."/>
            <person name="Andreopoulos B."/>
            <person name="Baker S.E."/>
            <person name="Barry K."/>
            <person name="Bills G."/>
            <person name="Bluhm B.H."/>
            <person name="Cannon C."/>
            <person name="Castanera R."/>
            <person name="Culley D.E."/>
            <person name="Daum C."/>
            <person name="Ezra D."/>
            <person name="Gonzalez J.B."/>
            <person name="Henrissat B."/>
            <person name="Kuo A."/>
            <person name="Liang C."/>
            <person name="Lipzen A."/>
            <person name="Lutzoni F."/>
            <person name="Magnuson J."/>
            <person name="Mondo S."/>
            <person name="Nolan M."/>
            <person name="Ohm R."/>
            <person name="Pangilinan J."/>
            <person name="Park H.-J."/>
            <person name="Ramirez L."/>
            <person name="Alfaro M."/>
            <person name="Sun H."/>
            <person name="Tritt A."/>
            <person name="Yoshinaga Y."/>
            <person name="Zwiers L.-H."/>
            <person name="Turgeon B.G."/>
            <person name="Goodwin S.B."/>
            <person name="Spatafora J.W."/>
            <person name="Crous P.W."/>
            <person name="Grigoriev I.V."/>
        </authorList>
    </citation>
    <scope>NUCLEOTIDE SEQUENCE</scope>
    <source>
        <strain evidence="2">CBS 394.84</strain>
    </source>
</reference>
<dbReference type="EMBL" id="ML976618">
    <property type="protein sequence ID" value="KAF1841690.1"/>
    <property type="molecule type" value="Genomic_DNA"/>
</dbReference>
<feature type="transmembrane region" description="Helical" evidence="1">
    <location>
        <begin position="93"/>
        <end position="117"/>
    </location>
</feature>
<proteinExistence type="predicted"/>
<comment type="caution">
    <text evidence="2">The sequence shown here is derived from an EMBL/GenBank/DDBJ whole genome shotgun (WGS) entry which is preliminary data.</text>
</comment>
<keyword evidence="3" id="KW-1185">Reference proteome</keyword>
<name>A0A9P4GAI6_9PLEO</name>
<keyword evidence="1" id="KW-0812">Transmembrane</keyword>
<dbReference type="OrthoDB" id="3686095at2759"/>
<evidence type="ECO:0000313" key="3">
    <source>
        <dbReference type="Proteomes" id="UP000800039"/>
    </source>
</evidence>
<keyword evidence="1" id="KW-1133">Transmembrane helix</keyword>
<keyword evidence="1" id="KW-0472">Membrane</keyword>
<dbReference type="RefSeq" id="XP_040784253.1">
    <property type="nucleotide sequence ID" value="XM_040934004.1"/>
</dbReference>
<dbReference type="AlphaFoldDB" id="A0A9P4GAI6"/>
<sequence length="128" mass="14387">MPLMSTTISRPTTAGYRPLSPYTDDVTTFANELLCLRYAESDPASAPPSPASIESFDVLDSVPWRRSYVSLDSRRSRSNTGDMLRRRWKDKTAYIIAIMLFCTLFVIGCTLGGYLAIKHKKEKLRDSG</sequence>
<dbReference type="GeneID" id="63851255"/>
<evidence type="ECO:0000313" key="2">
    <source>
        <dbReference type="EMBL" id="KAF1841690.1"/>
    </source>
</evidence>
<gene>
    <name evidence="2" type="ORF">K460DRAFT_369700</name>
</gene>